<dbReference type="AlphaFoldDB" id="A0A0F9SPN6"/>
<evidence type="ECO:0008006" key="2">
    <source>
        <dbReference type="Google" id="ProtNLM"/>
    </source>
</evidence>
<sequence>MTTATTEKQRINDPSMLYLFRTPDGRAARWQRPTTKQELADRFELFGLKLSPNVHPACVDLGHSAPLDVAWSIYSGTDYRTGKRAPVIVLKGSRGLSGKSTLLAGVSSIEGLEGYNGTVLGGSLVQSQNVQEISNKIWDRDIETDEAIYEGGLSILIDDPTAYQTKFSYSGAWRKVLTASSRQARGPHPHRLRMDEVDEMVQSVFDSAMGQTMSLDLDMPIQTAIASTHQHADGTMTYVLKEAATKGWPVYEFCYRECLRTEDRYLDVWKDTKWDTERRAPDDVPDGKEGGWLPMWLVVEKRDGVSVAMWNNEYELGEPSIEGRAIHTPAVEWTFDSSNQWLDGGRRGGPFMGDEGEYLEFPCCELYADNRVPCARGHRYITGADWAQTIDWTIIVTFRTDVSPWRLVAWERTGRKPWPVMLNRFNIRKTRYPGLAVHDATGMGGKLVSDFLEVSAEPFVMAGQKRNLLFTDYVVGVENHEIMCPRIMFAYDEHRLCTVKDLKQGGRADGGHPPDSVVAAALAWSMRDVEFVEDLQPGGYDTVGPLGGLA</sequence>
<accession>A0A0F9SPN6</accession>
<proteinExistence type="predicted"/>
<gene>
    <name evidence="1" type="ORF">LCGC14_0826260</name>
</gene>
<name>A0A0F9SPN6_9ZZZZ</name>
<dbReference type="EMBL" id="LAZR01002349">
    <property type="protein sequence ID" value="KKN31203.1"/>
    <property type="molecule type" value="Genomic_DNA"/>
</dbReference>
<evidence type="ECO:0000313" key="1">
    <source>
        <dbReference type="EMBL" id="KKN31203.1"/>
    </source>
</evidence>
<reference evidence="1" key="1">
    <citation type="journal article" date="2015" name="Nature">
        <title>Complex archaea that bridge the gap between prokaryotes and eukaryotes.</title>
        <authorList>
            <person name="Spang A."/>
            <person name="Saw J.H."/>
            <person name="Jorgensen S.L."/>
            <person name="Zaremba-Niedzwiedzka K."/>
            <person name="Martijn J."/>
            <person name="Lind A.E."/>
            <person name="van Eijk R."/>
            <person name="Schleper C."/>
            <person name="Guy L."/>
            <person name="Ettema T.J."/>
        </authorList>
    </citation>
    <scope>NUCLEOTIDE SEQUENCE</scope>
</reference>
<protein>
    <recommendedName>
        <fullName evidence="2">Terminase large subunit gp17-like C-terminal domain-containing protein</fullName>
    </recommendedName>
</protein>
<comment type="caution">
    <text evidence="1">The sequence shown here is derived from an EMBL/GenBank/DDBJ whole genome shotgun (WGS) entry which is preliminary data.</text>
</comment>
<dbReference type="Gene3D" id="3.30.420.240">
    <property type="match status" value="1"/>
</dbReference>
<organism evidence="1">
    <name type="scientific">marine sediment metagenome</name>
    <dbReference type="NCBI Taxonomy" id="412755"/>
    <lineage>
        <taxon>unclassified sequences</taxon>
        <taxon>metagenomes</taxon>
        <taxon>ecological metagenomes</taxon>
    </lineage>
</organism>